<keyword evidence="7" id="KW-0289">Folate biosynthesis</keyword>
<evidence type="ECO:0000256" key="7">
    <source>
        <dbReference type="ARBA" id="ARBA00022909"/>
    </source>
</evidence>
<keyword evidence="10" id="KW-1185">Reference proteome</keyword>
<evidence type="ECO:0000256" key="5">
    <source>
        <dbReference type="ARBA" id="ARBA00022777"/>
    </source>
</evidence>
<comment type="caution">
    <text evidence="9">The sequence shown here is derived from an EMBL/GenBank/DDBJ whole genome shotgun (WGS) entry which is preliminary data.</text>
</comment>
<dbReference type="GO" id="GO:0003848">
    <property type="term" value="F:2-amino-4-hydroxy-6-hydroxymethyldihydropteridine diphosphokinase activity"/>
    <property type="evidence" value="ECO:0007669"/>
    <property type="project" value="UniProtKB-EC"/>
</dbReference>
<organism evidence="9 10">
    <name type="scientific">Nitrincola tibetensis</name>
    <dbReference type="NCBI Taxonomy" id="2219697"/>
    <lineage>
        <taxon>Bacteria</taxon>
        <taxon>Pseudomonadati</taxon>
        <taxon>Pseudomonadota</taxon>
        <taxon>Gammaproteobacteria</taxon>
        <taxon>Oceanospirillales</taxon>
        <taxon>Oceanospirillaceae</taxon>
        <taxon>Nitrincola</taxon>
    </lineage>
</organism>
<keyword evidence="4" id="KW-0547">Nucleotide-binding</keyword>
<dbReference type="Gene3D" id="3.30.70.560">
    <property type="entry name" value="7,8-Dihydro-6-hydroxymethylpterin-pyrophosphokinase HPPK"/>
    <property type="match status" value="1"/>
</dbReference>
<evidence type="ECO:0000256" key="4">
    <source>
        <dbReference type="ARBA" id="ARBA00022741"/>
    </source>
</evidence>
<dbReference type="AlphaFoldDB" id="A0A364NLL2"/>
<dbReference type="GO" id="GO:0046656">
    <property type="term" value="P:folic acid biosynthetic process"/>
    <property type="evidence" value="ECO:0007669"/>
    <property type="project" value="UniProtKB-KW"/>
</dbReference>
<keyword evidence="3" id="KW-0808">Transferase</keyword>
<dbReference type="UniPathway" id="UPA00077">
    <property type="reaction ID" value="UER00155"/>
</dbReference>
<dbReference type="PANTHER" id="PTHR43071">
    <property type="entry name" value="2-AMINO-4-HYDROXY-6-HYDROXYMETHYLDIHYDROPTERIDINE PYROPHOSPHOKINASE"/>
    <property type="match status" value="1"/>
</dbReference>
<evidence type="ECO:0000313" key="10">
    <source>
        <dbReference type="Proteomes" id="UP000250744"/>
    </source>
</evidence>
<dbReference type="EMBL" id="QKRX01000007">
    <property type="protein sequence ID" value="RAU17924.1"/>
    <property type="molecule type" value="Genomic_DNA"/>
</dbReference>
<dbReference type="Pfam" id="PF01288">
    <property type="entry name" value="HPPK"/>
    <property type="match status" value="1"/>
</dbReference>
<evidence type="ECO:0000256" key="2">
    <source>
        <dbReference type="ARBA" id="ARBA00013253"/>
    </source>
</evidence>
<evidence type="ECO:0000313" key="9">
    <source>
        <dbReference type="EMBL" id="RAU17924.1"/>
    </source>
</evidence>
<comment type="pathway">
    <text evidence="1">Cofactor biosynthesis; tetrahydrofolate biosynthesis; 2-amino-4-hydroxy-6-hydroxymethyl-7,8-dihydropteridine diphosphate from 7,8-dihydroneopterin triphosphate: step 4/4.</text>
</comment>
<dbReference type="OrthoDB" id="9790168at2"/>
<dbReference type="SUPFAM" id="SSF55083">
    <property type="entry name" value="6-hydroxymethyl-7,8-dihydropterin pyrophosphokinase, HPPK"/>
    <property type="match status" value="1"/>
</dbReference>
<dbReference type="GO" id="GO:0016301">
    <property type="term" value="F:kinase activity"/>
    <property type="evidence" value="ECO:0007669"/>
    <property type="project" value="UniProtKB-KW"/>
</dbReference>
<dbReference type="PANTHER" id="PTHR43071:SF2">
    <property type="entry name" value="2-AMINO-4-HYDROXY-6-HYDROXYMETHYLDIHYDROPTERIDINE PYROPHOSPHOKINASE"/>
    <property type="match status" value="1"/>
</dbReference>
<keyword evidence="5 9" id="KW-0418">Kinase</keyword>
<dbReference type="NCBIfam" id="TIGR01498">
    <property type="entry name" value="folK"/>
    <property type="match status" value="1"/>
</dbReference>
<dbReference type="RefSeq" id="WP_112159412.1">
    <property type="nucleotide sequence ID" value="NZ_QKRX01000007.1"/>
</dbReference>
<dbReference type="InterPro" id="IPR035907">
    <property type="entry name" value="Hppk_sf"/>
</dbReference>
<dbReference type="CDD" id="cd00483">
    <property type="entry name" value="HPPK"/>
    <property type="match status" value="1"/>
</dbReference>
<keyword evidence="6" id="KW-0067">ATP-binding</keyword>
<evidence type="ECO:0000256" key="1">
    <source>
        <dbReference type="ARBA" id="ARBA00005051"/>
    </source>
</evidence>
<evidence type="ECO:0000259" key="8">
    <source>
        <dbReference type="Pfam" id="PF01288"/>
    </source>
</evidence>
<name>A0A364NLL2_9GAMM</name>
<proteinExistence type="predicted"/>
<evidence type="ECO:0000256" key="6">
    <source>
        <dbReference type="ARBA" id="ARBA00022840"/>
    </source>
</evidence>
<evidence type="ECO:0000256" key="3">
    <source>
        <dbReference type="ARBA" id="ARBA00022679"/>
    </source>
</evidence>
<dbReference type="GO" id="GO:0005524">
    <property type="term" value="F:ATP binding"/>
    <property type="evidence" value="ECO:0007669"/>
    <property type="project" value="UniProtKB-KW"/>
</dbReference>
<dbReference type="EC" id="2.7.6.3" evidence="2"/>
<protein>
    <recommendedName>
        <fullName evidence="2">2-amino-4-hydroxy-6-hydroxymethyldihydropteridine diphosphokinase</fullName>
        <ecNumber evidence="2">2.7.6.3</ecNumber>
    </recommendedName>
</protein>
<gene>
    <name evidence="9" type="primary">folK</name>
    <name evidence="9" type="ORF">DN062_11220</name>
</gene>
<accession>A0A364NLL2</accession>
<dbReference type="InterPro" id="IPR000550">
    <property type="entry name" value="Hppk"/>
</dbReference>
<sequence length="184" mass="20775">MALVYLSLGSNVDRERYILAALDALADQFGELNVSSVYESESVGFQGSPFFNLVVKIETSMSVGDLSRSLKQIEDQNGRKRGGPRFCSRTLDIDILTYDDCVGDVDGIQLPRDEVDKNAFVLWPLAELAPDELHPLRQLPYAVLWQNYTANQPLWRVDFFWRGQQISRSSMSVDTTFDTKVTVS</sequence>
<dbReference type="GO" id="GO:0046654">
    <property type="term" value="P:tetrahydrofolate biosynthetic process"/>
    <property type="evidence" value="ECO:0007669"/>
    <property type="project" value="UniProtKB-UniPathway"/>
</dbReference>
<dbReference type="Proteomes" id="UP000250744">
    <property type="component" value="Unassembled WGS sequence"/>
</dbReference>
<feature type="domain" description="7,8-dihydro-6-hydroxymethylpterin-pyrophosphokinase" evidence="8">
    <location>
        <begin position="5"/>
        <end position="130"/>
    </location>
</feature>
<reference evidence="9 10" key="1">
    <citation type="submission" date="2018-06" db="EMBL/GenBank/DDBJ databases">
        <title>Nitrincola tibetense sp. nov., isolated from Lake XuguoCo on Tibetan Plateau.</title>
        <authorList>
            <person name="Xing P."/>
        </authorList>
    </citation>
    <scope>NUCLEOTIDE SEQUENCE [LARGE SCALE GENOMIC DNA]</scope>
    <source>
        <strain evidence="10">xg18</strain>
    </source>
</reference>